<dbReference type="EMBL" id="MHIU01000029">
    <property type="protein sequence ID" value="OGY57575.1"/>
    <property type="molecule type" value="Genomic_DNA"/>
</dbReference>
<evidence type="ECO:0000313" key="3">
    <source>
        <dbReference type="Proteomes" id="UP000178651"/>
    </source>
</evidence>
<dbReference type="InterPro" id="IPR012902">
    <property type="entry name" value="N_methyl_site"/>
</dbReference>
<feature type="transmembrane region" description="Helical" evidence="1">
    <location>
        <begin position="12"/>
        <end position="32"/>
    </location>
</feature>
<sequence>MKRGFTLIETLVYLGLLGIMMAGLLGSTFAILQNTGRTQTKAMVQEEGSFLLAKLNWVMTGAGNVTQPASGSSDDTLSLTKGGTVYTVSLNSGDLTLQGSALNNTNVTVLAPTTSPTFVFTHTGSGSDPEFITTSFTLETKTPTGQIYSQDFTTTKYLRK</sequence>
<organism evidence="2 3">
    <name type="scientific">Candidatus Colwellbacteria bacterium RIFCSPHIGHO2_02_FULL_43_15</name>
    <dbReference type="NCBI Taxonomy" id="1797686"/>
    <lineage>
        <taxon>Bacteria</taxon>
        <taxon>Candidatus Colwelliibacteriota</taxon>
    </lineage>
</organism>
<dbReference type="Proteomes" id="UP000178651">
    <property type="component" value="Unassembled WGS sequence"/>
</dbReference>
<dbReference type="AlphaFoldDB" id="A0A1G1YYY1"/>
<protein>
    <recommendedName>
        <fullName evidence="4">Type II secretion system protein</fullName>
    </recommendedName>
</protein>
<proteinExistence type="predicted"/>
<gene>
    <name evidence="2" type="ORF">A3D47_01150</name>
</gene>
<keyword evidence="1" id="KW-1133">Transmembrane helix</keyword>
<evidence type="ECO:0000313" key="2">
    <source>
        <dbReference type="EMBL" id="OGY57575.1"/>
    </source>
</evidence>
<name>A0A1G1YYY1_9BACT</name>
<reference evidence="2 3" key="1">
    <citation type="journal article" date="2016" name="Nat. Commun.">
        <title>Thousands of microbial genomes shed light on interconnected biogeochemical processes in an aquifer system.</title>
        <authorList>
            <person name="Anantharaman K."/>
            <person name="Brown C.T."/>
            <person name="Hug L.A."/>
            <person name="Sharon I."/>
            <person name="Castelle C.J."/>
            <person name="Probst A.J."/>
            <person name="Thomas B.C."/>
            <person name="Singh A."/>
            <person name="Wilkins M.J."/>
            <person name="Karaoz U."/>
            <person name="Brodie E.L."/>
            <person name="Williams K.H."/>
            <person name="Hubbard S.S."/>
            <person name="Banfield J.F."/>
        </authorList>
    </citation>
    <scope>NUCLEOTIDE SEQUENCE [LARGE SCALE GENOMIC DNA]</scope>
</reference>
<comment type="caution">
    <text evidence="2">The sequence shown here is derived from an EMBL/GenBank/DDBJ whole genome shotgun (WGS) entry which is preliminary data.</text>
</comment>
<dbReference type="Pfam" id="PF07963">
    <property type="entry name" value="N_methyl"/>
    <property type="match status" value="1"/>
</dbReference>
<keyword evidence="1" id="KW-0472">Membrane</keyword>
<evidence type="ECO:0008006" key="4">
    <source>
        <dbReference type="Google" id="ProtNLM"/>
    </source>
</evidence>
<evidence type="ECO:0000256" key="1">
    <source>
        <dbReference type="SAM" id="Phobius"/>
    </source>
</evidence>
<accession>A0A1G1YYY1</accession>
<keyword evidence="1" id="KW-0812">Transmembrane</keyword>
<dbReference type="NCBIfam" id="TIGR02532">
    <property type="entry name" value="IV_pilin_GFxxxE"/>
    <property type="match status" value="1"/>
</dbReference>